<dbReference type="Gene3D" id="3.30.560.10">
    <property type="entry name" value="Glucose Oxidase, domain 3"/>
    <property type="match status" value="1"/>
</dbReference>
<gene>
    <name evidence="8" type="ORF">J2X11_001164</name>
</gene>
<evidence type="ECO:0000259" key="6">
    <source>
        <dbReference type="PROSITE" id="PS00623"/>
    </source>
</evidence>
<dbReference type="Pfam" id="PF05199">
    <property type="entry name" value="GMC_oxred_C"/>
    <property type="match status" value="1"/>
</dbReference>
<dbReference type="Proteomes" id="UP001257739">
    <property type="component" value="Unassembled WGS sequence"/>
</dbReference>
<organism evidence="8 9">
    <name type="scientific">Aeromicrobium panaciterrae</name>
    <dbReference type="NCBI Taxonomy" id="363861"/>
    <lineage>
        <taxon>Bacteria</taxon>
        <taxon>Bacillati</taxon>
        <taxon>Actinomycetota</taxon>
        <taxon>Actinomycetes</taxon>
        <taxon>Propionibacteriales</taxon>
        <taxon>Nocardioidaceae</taxon>
        <taxon>Aeromicrobium</taxon>
    </lineage>
</organism>
<comment type="cofactor">
    <cofactor evidence="1">
        <name>FAD</name>
        <dbReference type="ChEBI" id="CHEBI:57692"/>
    </cofactor>
</comment>
<dbReference type="SUPFAM" id="SSF54373">
    <property type="entry name" value="FAD-linked reductases, C-terminal domain"/>
    <property type="match status" value="1"/>
</dbReference>
<sequence length="539" mass="57483">MIQADYVVVGAGSAGCALARRLAESGASVVLLEAGGSDTARGLKNLIEIPGAVAALLSTPQLKKRVDWGYKSVPQTNALNRVIPMTRGKVVGGSSSVNGMLFVRGNRQNFDDWAADGCPGWSYDDVLPFFKKMEDWEDGASAARGSGGPIKVRRHTGMTEAAKSYLKAAVDRLGVPFLEDYNGGEQEGIGLVQLSADRGVRYSAARGYLRTDPPDNLVVLTHSRATKIVLDGSRATGVEIIAADGTVETIHAGREVIVSAGTFDSPKLLMLSGIGPADHLKDHGITAVADLPVGENLQDHLFVPISFRMDSAVRRPTPLYFLRGLAKARFRRSGWAAGAQFETLGFVRTSHSGAAPNLQLHGLYWIYPFPNQDGDKAVRPPTTKPGICVLPTLIYPESRGTVRLAGSDPTLAPLIDPAYLSAEQDTEVLLEGIAMVRELMVGVGDSQGEIVPGPDYFDPDALRKLLPNIVHSVYHPVGTCRMGSDGRAVVDPDLKVRGIEGLRVADASIMPTVTGGNTNAPSIMIGERCADLILNKDQV</sequence>
<dbReference type="PROSITE" id="PS00624">
    <property type="entry name" value="GMC_OXRED_2"/>
    <property type="match status" value="1"/>
</dbReference>
<dbReference type="InterPro" id="IPR007867">
    <property type="entry name" value="GMC_OxRtase_C"/>
</dbReference>
<dbReference type="EMBL" id="JAVDWH010000001">
    <property type="protein sequence ID" value="MDR7086325.1"/>
    <property type="molecule type" value="Genomic_DNA"/>
</dbReference>
<keyword evidence="4 5" id="KW-0274">FAD</keyword>
<dbReference type="PIRSF" id="PIRSF000137">
    <property type="entry name" value="Alcohol_oxidase"/>
    <property type="match status" value="1"/>
</dbReference>
<dbReference type="InterPro" id="IPR000172">
    <property type="entry name" value="GMC_OxRdtase_N"/>
</dbReference>
<proteinExistence type="inferred from homology"/>
<evidence type="ECO:0000256" key="4">
    <source>
        <dbReference type="ARBA" id="ARBA00022827"/>
    </source>
</evidence>
<dbReference type="InterPro" id="IPR012132">
    <property type="entry name" value="GMC_OxRdtase"/>
</dbReference>
<feature type="domain" description="Glucose-methanol-choline oxidoreductase N-terminal" evidence="7">
    <location>
        <begin position="261"/>
        <end position="275"/>
    </location>
</feature>
<keyword evidence="3 5" id="KW-0285">Flavoprotein</keyword>
<dbReference type="Pfam" id="PF00732">
    <property type="entry name" value="GMC_oxred_N"/>
    <property type="match status" value="1"/>
</dbReference>
<evidence type="ECO:0000256" key="3">
    <source>
        <dbReference type="ARBA" id="ARBA00022630"/>
    </source>
</evidence>
<dbReference type="RefSeq" id="WP_309967932.1">
    <property type="nucleotide sequence ID" value="NZ_JAVDWH010000001.1"/>
</dbReference>
<reference evidence="8 9" key="1">
    <citation type="submission" date="2023-07" db="EMBL/GenBank/DDBJ databases">
        <title>Sorghum-associated microbial communities from plants grown in Nebraska, USA.</title>
        <authorList>
            <person name="Schachtman D."/>
        </authorList>
    </citation>
    <scope>NUCLEOTIDE SEQUENCE [LARGE SCALE GENOMIC DNA]</scope>
    <source>
        <strain evidence="8 9">BE248</strain>
    </source>
</reference>
<dbReference type="SUPFAM" id="SSF51905">
    <property type="entry name" value="FAD/NAD(P)-binding domain"/>
    <property type="match status" value="1"/>
</dbReference>
<protein>
    <submittedName>
        <fullName evidence="8">Choline dehydrogenase-like flavoprotein</fullName>
    </submittedName>
</protein>
<evidence type="ECO:0000313" key="9">
    <source>
        <dbReference type="Proteomes" id="UP001257739"/>
    </source>
</evidence>
<accession>A0ABU1UMC0</accession>
<evidence type="ECO:0000256" key="1">
    <source>
        <dbReference type="ARBA" id="ARBA00001974"/>
    </source>
</evidence>
<dbReference type="InterPro" id="IPR036188">
    <property type="entry name" value="FAD/NAD-bd_sf"/>
</dbReference>
<dbReference type="PROSITE" id="PS00623">
    <property type="entry name" value="GMC_OXRED_1"/>
    <property type="match status" value="1"/>
</dbReference>
<evidence type="ECO:0000313" key="8">
    <source>
        <dbReference type="EMBL" id="MDR7086325.1"/>
    </source>
</evidence>
<dbReference type="Gene3D" id="3.50.50.60">
    <property type="entry name" value="FAD/NAD(P)-binding domain"/>
    <property type="match status" value="1"/>
</dbReference>
<feature type="domain" description="Glucose-methanol-choline oxidoreductase N-terminal" evidence="6">
    <location>
        <begin position="88"/>
        <end position="111"/>
    </location>
</feature>
<evidence type="ECO:0000256" key="5">
    <source>
        <dbReference type="RuleBase" id="RU003968"/>
    </source>
</evidence>
<evidence type="ECO:0000259" key="7">
    <source>
        <dbReference type="PROSITE" id="PS00624"/>
    </source>
</evidence>
<dbReference type="PANTHER" id="PTHR11552">
    <property type="entry name" value="GLUCOSE-METHANOL-CHOLINE GMC OXIDOREDUCTASE"/>
    <property type="match status" value="1"/>
</dbReference>
<evidence type="ECO:0000256" key="2">
    <source>
        <dbReference type="ARBA" id="ARBA00010790"/>
    </source>
</evidence>
<comment type="similarity">
    <text evidence="2 5">Belongs to the GMC oxidoreductase family.</text>
</comment>
<name>A0ABU1UMC0_9ACTN</name>
<keyword evidence="9" id="KW-1185">Reference proteome</keyword>
<comment type="caution">
    <text evidence="8">The sequence shown here is derived from an EMBL/GenBank/DDBJ whole genome shotgun (WGS) entry which is preliminary data.</text>
</comment>
<dbReference type="PANTHER" id="PTHR11552:SF147">
    <property type="entry name" value="CHOLINE DEHYDROGENASE, MITOCHONDRIAL"/>
    <property type="match status" value="1"/>
</dbReference>